<dbReference type="NCBIfam" id="TIGR02577">
    <property type="entry name" value="cas_TM1794_Cmr2"/>
    <property type="match status" value="1"/>
</dbReference>
<name>A0AAW6TF27_FAUOS</name>
<sequence>MSDNKPYFHFTLGPVQGFVAQARRTRDFWAGSFLLSWLAGVAICAVEKQGGEIIFPIPNQNFLDAILGKNKEAKPQQGGIPNRFMADISNCQKFDGNAVTNAVKQAWLAIADKVWEKDRQGLEQQGYPTKEIWERQNNNFWDMSWVITEGRDTSALDKRKNFRTHTTSVEGGYKCMMMEGYQELSGASDKNSGKKRRNYWVNLVQLIHSKDIGETEELCAIAYIKRRFVHTFKDVKKPIEVNGNTLMIHGWQLPHNVPSVAYMASVPWLKNLLENQNYMDDFKQVLNHIDEMKYFSDVDINERAESKNHVKTIQQIINDTKIDLKEISLDGNIYYQTFWDNIGNFVADKQNYDGKIDDYRPKIKSALSKLYEKMDDFEPSPYYAILLMDGDSLGKQMSHEARQPIISKALDNFTQQAQEIVRNNDGFLIYAGGDDVLALLSLDDAIKTANQLRIAYADCFAQASNNETKVHSTLSGAINYCHIGMPLTQVLMDSHDLLDNIAKDGVGRNALAVRVWKPSGQAVQWAMPWEKVVDNQAVEKIVQNLNLDGIDKNSSVIEALSLAISKQKGVDKNLSIFSTGFFYKTRELMKMLDEMMQRNELSEKQASKLLLAEYLQSGNFRKIDEEKQKQLITIFEILIEQSKNYQSKIDDNGKASIDEKSGKQLTGDAGILVRILGQKGLGKGDKA</sequence>
<dbReference type="Gene3D" id="3.30.70.270">
    <property type="match status" value="1"/>
</dbReference>
<accession>A0AAW6TF27</accession>
<organism evidence="4">
    <name type="scientific">Faucicola osloensis</name>
    <name type="common">Moraxella osloensis</name>
    <dbReference type="NCBI Taxonomy" id="34062"/>
    <lineage>
        <taxon>Bacteria</taxon>
        <taxon>Pseudomonadati</taxon>
        <taxon>Pseudomonadota</taxon>
        <taxon>Gammaproteobacteria</taxon>
        <taxon>Moraxellales</taxon>
        <taxon>Moraxellaceae</taxon>
        <taxon>Faucicola</taxon>
    </lineage>
</organism>
<dbReference type="AlphaFoldDB" id="A0AAW6TF27"/>
<dbReference type="PROSITE" id="PS50887">
    <property type="entry name" value="GGDEF"/>
    <property type="match status" value="1"/>
</dbReference>
<dbReference type="InterPro" id="IPR054767">
    <property type="entry name" value="Cas10-Cmr2_palm2"/>
</dbReference>
<dbReference type="Gene3D" id="3.30.70.2220">
    <property type="entry name" value="CRISPR-Cas system, Cmr2 subunit, D1 domain, cysteine cluster"/>
    <property type="match status" value="1"/>
</dbReference>
<keyword evidence="2" id="KW-0051">Antiviral defense</keyword>
<protein>
    <submittedName>
        <fullName evidence="4">Type III-B CRISPR-associated protein Cas10/Cmr2</fullName>
    </submittedName>
</protein>
<keyword evidence="1" id="KW-0547">Nucleotide-binding</keyword>
<dbReference type="GO" id="GO:0000166">
    <property type="term" value="F:nucleotide binding"/>
    <property type="evidence" value="ECO:0007669"/>
    <property type="project" value="UniProtKB-KW"/>
</dbReference>
<gene>
    <name evidence="4" type="primary">cas10</name>
    <name evidence="4" type="ORF">E6P75_10195</name>
</gene>
<evidence type="ECO:0000313" key="4">
    <source>
        <dbReference type="EMBL" id="MDI4510576.1"/>
    </source>
</evidence>
<evidence type="ECO:0000256" key="1">
    <source>
        <dbReference type="ARBA" id="ARBA00022741"/>
    </source>
</evidence>
<dbReference type="Pfam" id="PF22335">
    <property type="entry name" value="Cas10-Cmr2_palm2"/>
    <property type="match status" value="1"/>
</dbReference>
<dbReference type="InterPro" id="IPR043128">
    <property type="entry name" value="Rev_trsase/Diguanyl_cyclase"/>
</dbReference>
<evidence type="ECO:0000256" key="2">
    <source>
        <dbReference type="ARBA" id="ARBA00023118"/>
    </source>
</evidence>
<evidence type="ECO:0000259" key="3">
    <source>
        <dbReference type="PROSITE" id="PS50887"/>
    </source>
</evidence>
<dbReference type="EMBL" id="SSCJ01000010">
    <property type="protein sequence ID" value="MDI4510576.1"/>
    <property type="molecule type" value="Genomic_DNA"/>
</dbReference>
<dbReference type="InterPro" id="IPR000160">
    <property type="entry name" value="GGDEF_dom"/>
</dbReference>
<reference evidence="4" key="1">
    <citation type="submission" date="2019-04" db="EMBL/GenBank/DDBJ databases">
        <title>Moraxella osloensis CCUG 73412, isolated from corneal scrapings as causative agent of keratitis.</title>
        <authorList>
            <person name="Connolly G."/>
            <person name="Jaen-Luchoro D."/>
            <person name="Pinyeiro-Iglesias B."/>
            <person name="Curry A."/>
            <person name="Knowles S."/>
            <person name="Moore E.R.B."/>
        </authorList>
    </citation>
    <scope>NUCLEOTIDE SEQUENCE</scope>
    <source>
        <strain evidence="4">CCUG 73412</strain>
    </source>
</reference>
<dbReference type="InterPro" id="IPR038242">
    <property type="entry name" value="Cmr2_N"/>
</dbReference>
<dbReference type="GO" id="GO:0051607">
    <property type="term" value="P:defense response to virus"/>
    <property type="evidence" value="ECO:0007669"/>
    <property type="project" value="UniProtKB-KW"/>
</dbReference>
<dbReference type="InterPro" id="IPR024615">
    <property type="entry name" value="CRISPR-assoc_Cmr2_N"/>
</dbReference>
<comment type="caution">
    <text evidence="4">The sequence shown here is derived from an EMBL/GenBank/DDBJ whole genome shotgun (WGS) entry which is preliminary data.</text>
</comment>
<dbReference type="Pfam" id="PF12469">
    <property type="entry name" value="Cmr2_N"/>
    <property type="match status" value="1"/>
</dbReference>
<feature type="domain" description="GGDEF" evidence="3">
    <location>
        <begin position="381"/>
        <end position="516"/>
    </location>
</feature>
<dbReference type="InterPro" id="IPR013407">
    <property type="entry name" value="CRISPR-assoc_prot_Cmr2"/>
</dbReference>
<proteinExistence type="predicted"/>